<dbReference type="GeneID" id="110984616"/>
<dbReference type="KEGG" id="aplc:110984616"/>
<organism evidence="1 2">
    <name type="scientific">Acanthaster planci</name>
    <name type="common">Crown-of-thorns starfish</name>
    <dbReference type="NCBI Taxonomy" id="133434"/>
    <lineage>
        <taxon>Eukaryota</taxon>
        <taxon>Metazoa</taxon>
        <taxon>Echinodermata</taxon>
        <taxon>Eleutherozoa</taxon>
        <taxon>Asterozoa</taxon>
        <taxon>Asteroidea</taxon>
        <taxon>Valvatacea</taxon>
        <taxon>Valvatida</taxon>
        <taxon>Acanthasteridae</taxon>
        <taxon>Acanthaster</taxon>
    </lineage>
</organism>
<proteinExistence type="predicted"/>
<keyword evidence="1" id="KW-1185">Reference proteome</keyword>
<accession>A0A8B7ZBR8</accession>
<name>A0A8B7ZBR8_ACAPL</name>
<dbReference type="Proteomes" id="UP000694845">
    <property type="component" value="Unplaced"/>
</dbReference>
<dbReference type="AlphaFoldDB" id="A0A8B7ZBR8"/>
<protein>
    <submittedName>
        <fullName evidence="2">Uncharacterized protein LOC110984616</fullName>
    </submittedName>
</protein>
<sequence>MGIVLGVEAAVGVAEAVEAGAAAAEAGEAVAGAAEAGEAISAGAEAGAEAGGEAGAEAGEAAASGGKALSQIVERIGVAMEKLNKMITEYVAIDAVFKAARAILEAITSDPAAKARAEKLAKLIDVLTSCSSLMQDLYNWLKDHSNDTTTLQGIDVPLSGILSKFLPKIGAASGVLQSLSKQVSAKNLKKEPVTDGEVDALRHGLDTVAQSFQALVAFKDENVAKVKALAGLPINDSKVAAITDKLSTV</sequence>
<gene>
    <name evidence="2" type="primary">LOC110984616</name>
</gene>
<reference evidence="2" key="1">
    <citation type="submission" date="2025-08" db="UniProtKB">
        <authorList>
            <consortium name="RefSeq"/>
        </authorList>
    </citation>
    <scope>IDENTIFICATION</scope>
</reference>
<evidence type="ECO:0000313" key="1">
    <source>
        <dbReference type="Proteomes" id="UP000694845"/>
    </source>
</evidence>
<dbReference type="OrthoDB" id="10058436at2759"/>
<dbReference type="RefSeq" id="XP_022100666.1">
    <property type="nucleotide sequence ID" value="XM_022244974.1"/>
</dbReference>
<evidence type="ECO:0000313" key="2">
    <source>
        <dbReference type="RefSeq" id="XP_022100666.1"/>
    </source>
</evidence>